<accession>A0A5C3QSG3</accession>
<dbReference type="AlphaFoldDB" id="A0A5C3QSG3"/>
<protein>
    <submittedName>
        <fullName evidence="2">Uncharacterized protein</fullName>
    </submittedName>
</protein>
<gene>
    <name evidence="2" type="ORF">BDV98DRAFT_563876</name>
</gene>
<evidence type="ECO:0000256" key="1">
    <source>
        <dbReference type="SAM" id="MobiDB-lite"/>
    </source>
</evidence>
<organism evidence="2 3">
    <name type="scientific">Pterulicium gracile</name>
    <dbReference type="NCBI Taxonomy" id="1884261"/>
    <lineage>
        <taxon>Eukaryota</taxon>
        <taxon>Fungi</taxon>
        <taxon>Dikarya</taxon>
        <taxon>Basidiomycota</taxon>
        <taxon>Agaricomycotina</taxon>
        <taxon>Agaricomycetes</taxon>
        <taxon>Agaricomycetidae</taxon>
        <taxon>Agaricales</taxon>
        <taxon>Pleurotineae</taxon>
        <taxon>Pterulaceae</taxon>
        <taxon>Pterulicium</taxon>
    </lineage>
</organism>
<dbReference type="EMBL" id="ML178819">
    <property type="protein sequence ID" value="TFL04288.1"/>
    <property type="molecule type" value="Genomic_DNA"/>
</dbReference>
<name>A0A5C3QSG3_9AGAR</name>
<dbReference type="Proteomes" id="UP000305067">
    <property type="component" value="Unassembled WGS sequence"/>
</dbReference>
<evidence type="ECO:0000313" key="3">
    <source>
        <dbReference type="Proteomes" id="UP000305067"/>
    </source>
</evidence>
<evidence type="ECO:0000313" key="2">
    <source>
        <dbReference type="EMBL" id="TFL04288.1"/>
    </source>
</evidence>
<sequence length="93" mass="10906">MLHSQEEIAAACVSYANRKRILSISTKSHRKSRYDQSGSRYSTYTPPLHASPLVSPLNIARRPPRNQSLRRKLYLYDRDKAHYEFTNFSRHNV</sequence>
<reference evidence="2 3" key="1">
    <citation type="journal article" date="2019" name="Nat. Ecol. Evol.">
        <title>Megaphylogeny resolves global patterns of mushroom evolution.</title>
        <authorList>
            <person name="Varga T."/>
            <person name="Krizsan K."/>
            <person name="Foldi C."/>
            <person name="Dima B."/>
            <person name="Sanchez-Garcia M."/>
            <person name="Sanchez-Ramirez S."/>
            <person name="Szollosi G.J."/>
            <person name="Szarkandi J.G."/>
            <person name="Papp V."/>
            <person name="Albert L."/>
            <person name="Andreopoulos W."/>
            <person name="Angelini C."/>
            <person name="Antonin V."/>
            <person name="Barry K.W."/>
            <person name="Bougher N.L."/>
            <person name="Buchanan P."/>
            <person name="Buyck B."/>
            <person name="Bense V."/>
            <person name="Catcheside P."/>
            <person name="Chovatia M."/>
            <person name="Cooper J."/>
            <person name="Damon W."/>
            <person name="Desjardin D."/>
            <person name="Finy P."/>
            <person name="Geml J."/>
            <person name="Haridas S."/>
            <person name="Hughes K."/>
            <person name="Justo A."/>
            <person name="Karasinski D."/>
            <person name="Kautmanova I."/>
            <person name="Kiss B."/>
            <person name="Kocsube S."/>
            <person name="Kotiranta H."/>
            <person name="LaButti K.M."/>
            <person name="Lechner B.E."/>
            <person name="Liimatainen K."/>
            <person name="Lipzen A."/>
            <person name="Lukacs Z."/>
            <person name="Mihaltcheva S."/>
            <person name="Morgado L.N."/>
            <person name="Niskanen T."/>
            <person name="Noordeloos M.E."/>
            <person name="Ohm R.A."/>
            <person name="Ortiz-Santana B."/>
            <person name="Ovrebo C."/>
            <person name="Racz N."/>
            <person name="Riley R."/>
            <person name="Savchenko A."/>
            <person name="Shiryaev A."/>
            <person name="Soop K."/>
            <person name="Spirin V."/>
            <person name="Szebenyi C."/>
            <person name="Tomsovsky M."/>
            <person name="Tulloss R.E."/>
            <person name="Uehling J."/>
            <person name="Grigoriev I.V."/>
            <person name="Vagvolgyi C."/>
            <person name="Papp T."/>
            <person name="Martin F.M."/>
            <person name="Miettinen O."/>
            <person name="Hibbett D.S."/>
            <person name="Nagy L.G."/>
        </authorList>
    </citation>
    <scope>NUCLEOTIDE SEQUENCE [LARGE SCALE GENOMIC DNA]</scope>
    <source>
        <strain evidence="2 3">CBS 309.79</strain>
    </source>
</reference>
<keyword evidence="3" id="KW-1185">Reference proteome</keyword>
<feature type="region of interest" description="Disordered" evidence="1">
    <location>
        <begin position="26"/>
        <end position="47"/>
    </location>
</feature>
<proteinExistence type="predicted"/>
<feature type="compositionally biased region" description="Polar residues" evidence="1">
    <location>
        <begin position="35"/>
        <end position="45"/>
    </location>
</feature>